<dbReference type="PANTHER" id="PTHR47892:SF1">
    <property type="entry name" value="UNIVERSAL STRESS PROTEIN E"/>
    <property type="match status" value="1"/>
</dbReference>
<proteinExistence type="predicted"/>
<dbReference type="InterPro" id="IPR006016">
    <property type="entry name" value="UspA"/>
</dbReference>
<keyword evidence="2" id="KW-0963">Cytoplasm</keyword>
<evidence type="ECO:0000259" key="4">
    <source>
        <dbReference type="Pfam" id="PF00582"/>
    </source>
</evidence>
<evidence type="ECO:0000256" key="3">
    <source>
        <dbReference type="ARBA" id="ARBA00037131"/>
    </source>
</evidence>
<dbReference type="Gene3D" id="3.40.50.12370">
    <property type="match status" value="1"/>
</dbReference>
<dbReference type="OrthoDB" id="239260at2"/>
<gene>
    <name evidence="5" type="ORF">CR164_00765</name>
</gene>
<name>A0A317T8T0_9CHLB</name>
<evidence type="ECO:0000256" key="2">
    <source>
        <dbReference type="ARBA" id="ARBA00022490"/>
    </source>
</evidence>
<dbReference type="Proteomes" id="UP000246278">
    <property type="component" value="Unassembled WGS sequence"/>
</dbReference>
<dbReference type="Pfam" id="PF00582">
    <property type="entry name" value="Usp"/>
    <property type="match status" value="2"/>
</dbReference>
<sequence length="314" mass="35571">MRTFNSILYVTNGIFDETAGLRQALQLVMSNKGTLDVLLVYPALLKAQKAYTETYSKYLEEQLHLALEKACEALNFDKDKVPVRIIQEEVVIPPAIKVIRHVLREGYDLVIKEAEPREHDKGFGAMDMTLLRKCPSTVWLARPVLHKQEKFRFAVAIDAESREPSEKALSIRLLELSRSMADKFNGSLSVLSCWDYEYEQFLRYKAWANISEEEHEKNIKEADSDHQALLNALIEESGIGANHEVFRMRGWPDTLIPEFVEREHVDILVMGTVARTGILGFLIGNTAENIVNTMNCSLLALKPSGFVSPVKAFS</sequence>
<comment type="caution">
    <text evidence="5">The sequence shown here is derived from an EMBL/GenBank/DDBJ whole genome shotgun (WGS) entry which is preliminary data.</text>
</comment>
<dbReference type="GO" id="GO:0005737">
    <property type="term" value="C:cytoplasm"/>
    <property type="evidence" value="ECO:0007669"/>
    <property type="project" value="UniProtKB-SubCell"/>
</dbReference>
<evidence type="ECO:0000313" key="6">
    <source>
        <dbReference type="Proteomes" id="UP000246278"/>
    </source>
</evidence>
<dbReference type="SUPFAM" id="SSF52402">
    <property type="entry name" value="Adenine nucleotide alpha hydrolases-like"/>
    <property type="match status" value="2"/>
</dbReference>
<dbReference type="EMBL" id="PDNZ01000001">
    <property type="protein sequence ID" value="PWW83123.1"/>
    <property type="molecule type" value="Genomic_DNA"/>
</dbReference>
<evidence type="ECO:0000313" key="5">
    <source>
        <dbReference type="EMBL" id="PWW83123.1"/>
    </source>
</evidence>
<dbReference type="AlphaFoldDB" id="A0A317T8T0"/>
<evidence type="ECO:0000256" key="1">
    <source>
        <dbReference type="ARBA" id="ARBA00004496"/>
    </source>
</evidence>
<accession>A0A317T8T0</accession>
<feature type="domain" description="UspA" evidence="4">
    <location>
        <begin position="4"/>
        <end position="142"/>
    </location>
</feature>
<keyword evidence="6" id="KW-1185">Reference proteome</keyword>
<reference evidence="6" key="1">
    <citation type="submission" date="2017-10" db="EMBL/GenBank/DDBJ databases">
        <authorList>
            <person name="Gaisin V.A."/>
            <person name="Rysina M.S."/>
            <person name="Grouzdev D.S."/>
        </authorList>
    </citation>
    <scope>NUCLEOTIDE SEQUENCE [LARGE SCALE GENOMIC DNA]</scope>
    <source>
        <strain evidence="6">V1</strain>
    </source>
</reference>
<comment type="function">
    <text evidence="3">Required for resistance to DNA-damaging agents.</text>
</comment>
<dbReference type="PANTHER" id="PTHR47892">
    <property type="entry name" value="UNIVERSAL STRESS PROTEIN E"/>
    <property type="match status" value="1"/>
</dbReference>
<organism evidence="5 6">
    <name type="scientific">Prosthecochloris marina</name>
    <dbReference type="NCBI Taxonomy" id="2017681"/>
    <lineage>
        <taxon>Bacteria</taxon>
        <taxon>Pseudomonadati</taxon>
        <taxon>Chlorobiota</taxon>
        <taxon>Chlorobiia</taxon>
        <taxon>Chlorobiales</taxon>
        <taxon>Chlorobiaceae</taxon>
        <taxon>Prosthecochloris</taxon>
    </lineage>
</organism>
<feature type="domain" description="UspA" evidence="4">
    <location>
        <begin position="172"/>
        <end position="301"/>
    </location>
</feature>
<dbReference type="RefSeq" id="WP_110022005.1">
    <property type="nucleotide sequence ID" value="NZ_PDNZ01000001.1"/>
</dbReference>
<protein>
    <submittedName>
        <fullName evidence="5">Universal stress protein</fullName>
    </submittedName>
</protein>
<comment type="subcellular location">
    <subcellularLocation>
        <location evidence="1">Cytoplasm</location>
    </subcellularLocation>
</comment>